<feature type="transmembrane region" description="Helical" evidence="6">
    <location>
        <begin position="433"/>
        <end position="452"/>
    </location>
</feature>
<evidence type="ECO:0000256" key="4">
    <source>
        <dbReference type="ARBA" id="ARBA00022989"/>
    </source>
</evidence>
<feature type="transmembrane region" description="Helical" evidence="6">
    <location>
        <begin position="184"/>
        <end position="205"/>
    </location>
</feature>
<proteinExistence type="predicted"/>
<feature type="transmembrane region" description="Helical" evidence="6">
    <location>
        <begin position="34"/>
        <end position="55"/>
    </location>
</feature>
<reference evidence="7 8" key="1">
    <citation type="submission" date="2017-06" db="EMBL/GenBank/DDBJ databases">
        <title>Complete genome sequence of Paenibacillus donghaensis KCTC 13049T isolated from East Sea sediment, South Korea.</title>
        <authorList>
            <person name="Jung B.K."/>
            <person name="Hong S.-J."/>
            <person name="Shin J.-H."/>
        </authorList>
    </citation>
    <scope>NUCLEOTIDE SEQUENCE [LARGE SCALE GENOMIC DNA]</scope>
    <source>
        <strain evidence="7 8">KCTC 13049</strain>
    </source>
</reference>
<feature type="transmembrane region" description="Helical" evidence="6">
    <location>
        <begin position="300"/>
        <end position="319"/>
    </location>
</feature>
<evidence type="ECO:0000313" key="7">
    <source>
        <dbReference type="EMBL" id="ASA23706.1"/>
    </source>
</evidence>
<feature type="transmembrane region" description="Helical" evidence="6">
    <location>
        <begin position="211"/>
        <end position="233"/>
    </location>
</feature>
<evidence type="ECO:0000256" key="2">
    <source>
        <dbReference type="ARBA" id="ARBA00022475"/>
    </source>
</evidence>
<feature type="transmembrane region" description="Helical" evidence="6">
    <location>
        <begin position="458"/>
        <end position="481"/>
    </location>
</feature>
<comment type="subcellular location">
    <subcellularLocation>
        <location evidence="1">Cell membrane</location>
        <topology evidence="1">Multi-pass membrane protein</topology>
    </subcellularLocation>
</comment>
<name>A0A2Z2KAJ3_9BACL</name>
<keyword evidence="5 6" id="KW-0472">Membrane</keyword>
<dbReference type="InterPro" id="IPR024923">
    <property type="entry name" value="PG_synth_SpoVB"/>
</dbReference>
<keyword evidence="8" id="KW-1185">Reference proteome</keyword>
<dbReference type="Proteomes" id="UP000249890">
    <property type="component" value="Chromosome"/>
</dbReference>
<feature type="transmembrane region" description="Helical" evidence="6">
    <location>
        <begin position="406"/>
        <end position="426"/>
    </location>
</feature>
<feature type="transmembrane region" description="Helical" evidence="6">
    <location>
        <begin position="325"/>
        <end position="349"/>
    </location>
</feature>
<keyword evidence="4 6" id="KW-1133">Transmembrane helix</keyword>
<evidence type="ECO:0000256" key="5">
    <source>
        <dbReference type="ARBA" id="ARBA00023136"/>
    </source>
</evidence>
<dbReference type="InterPro" id="IPR014249">
    <property type="entry name" value="Spore_V_B"/>
</dbReference>
<evidence type="ECO:0000256" key="6">
    <source>
        <dbReference type="SAM" id="Phobius"/>
    </source>
</evidence>
<sequence>MSGVGCSISSKRDKLRRVLLPSGKKECPLKKKQSFIQGTLILLAAGIINRMLGFITRIALPRIIGAEGVGLYQLAYPFFLVLITVITGGIPLAIAKMVAEAEGEDRPDKSRQILRMGLTLSVGLATLFTLVALVGASWVSTTILTDSRVYYTFIAMTPMIGIVAVSSIYRGYFQGRQNMIPSAMSSILETMIRIFFMLWFSWLLLPKGIAYAAAGAMLGVTVGEVGGMLVLLWQYFRTLHRDKLENTANSPLTALTENPLIPSSPAPGQPALLRRLLRISIPVTAGRLVGSFSYLLESIITVRSLALAGIAAAAATAQYGSLQGMVIPLLLLPGVLSSSLAVSLVPSLSEAAARKDLPTIHKRMHQALRLALVTGAPFAVVMYILAVPLCTLFYGNADTAPMLRMMAPFAVFLYVQAPLQAALQAMDRPGRALINNLIGAAVKIAIIMLLASRPEYGIYGAILAIMVNSILVTILHGYSVIKLISLSLRVGDIFKTLGAMIITGAGIRYMYSSFTFTGSEGVRFIGAAGAGMLLYLVICLLAGLISWQDMQRLPLIKRWRS</sequence>
<feature type="transmembrane region" description="Helical" evidence="6">
    <location>
        <begin position="523"/>
        <end position="547"/>
    </location>
</feature>
<feature type="transmembrane region" description="Helical" evidence="6">
    <location>
        <begin position="370"/>
        <end position="394"/>
    </location>
</feature>
<dbReference type="CDD" id="cd13124">
    <property type="entry name" value="MATE_SpoVB_like"/>
    <property type="match status" value="1"/>
</dbReference>
<feature type="transmembrane region" description="Helical" evidence="6">
    <location>
        <begin position="493"/>
        <end position="511"/>
    </location>
</feature>
<dbReference type="PANTHER" id="PTHR30250:SF24">
    <property type="entry name" value="STAGE V SPORULATION PROTEIN B"/>
    <property type="match status" value="1"/>
</dbReference>
<feature type="transmembrane region" description="Helical" evidence="6">
    <location>
        <begin position="75"/>
        <end position="95"/>
    </location>
</feature>
<feature type="transmembrane region" description="Helical" evidence="6">
    <location>
        <begin position="150"/>
        <end position="172"/>
    </location>
</feature>
<gene>
    <name evidence="7" type="primary">spoVB</name>
    <name evidence="7" type="ORF">B9T62_24700</name>
</gene>
<dbReference type="InterPro" id="IPR002797">
    <property type="entry name" value="Polysacc_synth"/>
</dbReference>
<feature type="transmembrane region" description="Helical" evidence="6">
    <location>
        <begin position="116"/>
        <end position="138"/>
    </location>
</feature>
<evidence type="ECO:0000313" key="8">
    <source>
        <dbReference type="Proteomes" id="UP000249890"/>
    </source>
</evidence>
<dbReference type="AlphaFoldDB" id="A0A2Z2KAJ3"/>
<protein>
    <submittedName>
        <fullName evidence="7">Stage V sporulation protein B</fullName>
    </submittedName>
</protein>
<dbReference type="EMBL" id="CP021780">
    <property type="protein sequence ID" value="ASA23706.1"/>
    <property type="molecule type" value="Genomic_DNA"/>
</dbReference>
<dbReference type="KEGG" id="pdh:B9T62_24700"/>
<dbReference type="NCBIfam" id="TIGR02900">
    <property type="entry name" value="spore_V_B"/>
    <property type="match status" value="1"/>
</dbReference>
<accession>A0A2Z2KAJ3</accession>
<dbReference type="InterPro" id="IPR050833">
    <property type="entry name" value="Poly_Biosynth_Transport"/>
</dbReference>
<keyword evidence="2" id="KW-1003">Cell membrane</keyword>
<dbReference type="PIRSF" id="PIRSF038958">
    <property type="entry name" value="PG_synth_SpoVB"/>
    <property type="match status" value="1"/>
</dbReference>
<organism evidence="7 8">
    <name type="scientific">Paenibacillus donghaensis</name>
    <dbReference type="NCBI Taxonomy" id="414771"/>
    <lineage>
        <taxon>Bacteria</taxon>
        <taxon>Bacillati</taxon>
        <taxon>Bacillota</taxon>
        <taxon>Bacilli</taxon>
        <taxon>Bacillales</taxon>
        <taxon>Paenibacillaceae</taxon>
        <taxon>Paenibacillus</taxon>
    </lineage>
</organism>
<dbReference type="PANTHER" id="PTHR30250">
    <property type="entry name" value="PST FAMILY PREDICTED COLANIC ACID TRANSPORTER"/>
    <property type="match status" value="1"/>
</dbReference>
<evidence type="ECO:0000256" key="3">
    <source>
        <dbReference type="ARBA" id="ARBA00022692"/>
    </source>
</evidence>
<evidence type="ECO:0000256" key="1">
    <source>
        <dbReference type="ARBA" id="ARBA00004651"/>
    </source>
</evidence>
<keyword evidence="3 6" id="KW-0812">Transmembrane</keyword>
<dbReference type="Pfam" id="PF01943">
    <property type="entry name" value="Polysacc_synt"/>
    <property type="match status" value="1"/>
</dbReference>
<dbReference type="GO" id="GO:0005886">
    <property type="term" value="C:plasma membrane"/>
    <property type="evidence" value="ECO:0007669"/>
    <property type="project" value="UniProtKB-SubCell"/>
</dbReference>
<dbReference type="OrthoDB" id="9775950at2"/>